<name>A0AAV1YXS6_9ARAC</name>
<evidence type="ECO:0000313" key="1">
    <source>
        <dbReference type="EMBL" id="CAL1263632.1"/>
    </source>
</evidence>
<sequence>MNFTPRSHTARVLCKATRPNCVSLRSTGYLELCVIFCWSGMLVPYSKGSTGRVDSESTETSRGSRIDGYSNINLVGMPLVYRAP</sequence>
<accession>A0AAV1YXS6</accession>
<dbReference type="AlphaFoldDB" id="A0AAV1YXS6"/>
<gene>
    <name evidence="1" type="ORF">LARSCL_LOCUS1592</name>
</gene>
<dbReference type="Proteomes" id="UP001497382">
    <property type="component" value="Unassembled WGS sequence"/>
</dbReference>
<proteinExistence type="predicted"/>
<evidence type="ECO:0000313" key="2">
    <source>
        <dbReference type="Proteomes" id="UP001497382"/>
    </source>
</evidence>
<dbReference type="EMBL" id="CAXIEN010000009">
    <property type="protein sequence ID" value="CAL1263632.1"/>
    <property type="molecule type" value="Genomic_DNA"/>
</dbReference>
<organism evidence="1 2">
    <name type="scientific">Larinioides sclopetarius</name>
    <dbReference type="NCBI Taxonomy" id="280406"/>
    <lineage>
        <taxon>Eukaryota</taxon>
        <taxon>Metazoa</taxon>
        <taxon>Ecdysozoa</taxon>
        <taxon>Arthropoda</taxon>
        <taxon>Chelicerata</taxon>
        <taxon>Arachnida</taxon>
        <taxon>Araneae</taxon>
        <taxon>Araneomorphae</taxon>
        <taxon>Entelegynae</taxon>
        <taxon>Araneoidea</taxon>
        <taxon>Araneidae</taxon>
        <taxon>Larinioides</taxon>
    </lineage>
</organism>
<comment type="caution">
    <text evidence="1">The sequence shown here is derived from an EMBL/GenBank/DDBJ whole genome shotgun (WGS) entry which is preliminary data.</text>
</comment>
<reference evidence="1 2" key="1">
    <citation type="submission" date="2024-04" db="EMBL/GenBank/DDBJ databases">
        <authorList>
            <person name="Rising A."/>
            <person name="Reimegard J."/>
            <person name="Sonavane S."/>
            <person name="Akerstrom W."/>
            <person name="Nylinder S."/>
            <person name="Hedman E."/>
            <person name="Kallberg Y."/>
        </authorList>
    </citation>
    <scope>NUCLEOTIDE SEQUENCE [LARGE SCALE GENOMIC DNA]</scope>
</reference>
<keyword evidence="2" id="KW-1185">Reference proteome</keyword>
<protein>
    <submittedName>
        <fullName evidence="1">Uncharacterized protein</fullName>
    </submittedName>
</protein>